<sequence>MGDPTEADSFSAGDLGPITKHLSTEHRFAKTVVTIPSPSRKHRPSFRLTIFGRLRKKMGNIEKFAGDLGPITKHSSPEQSLRKNCCHDSSPKQFLTLLALTRKKMGRYFMHTSTRECDCGGKKCSGTMDPVRNRLFWRVNISWKGRAHHDLWQMCYLQGVRKFR</sequence>
<evidence type="ECO:0000313" key="2">
    <source>
        <dbReference type="EMBL" id="GIY69007.1"/>
    </source>
</evidence>
<feature type="domain" description="Post-SET" evidence="1">
    <location>
        <begin position="113"/>
        <end position="129"/>
    </location>
</feature>
<name>A0AAV4VFB9_CAEEX</name>
<dbReference type="AlphaFoldDB" id="A0AAV4VFB9"/>
<evidence type="ECO:0000259" key="1">
    <source>
        <dbReference type="PROSITE" id="PS50868"/>
    </source>
</evidence>
<dbReference type="GO" id="GO:0003824">
    <property type="term" value="F:catalytic activity"/>
    <property type="evidence" value="ECO:0007669"/>
    <property type="project" value="UniProtKB-ARBA"/>
</dbReference>
<accession>A0AAV4VFB9</accession>
<proteinExistence type="predicted"/>
<dbReference type="EMBL" id="BPLR01014476">
    <property type="protein sequence ID" value="GIY69007.1"/>
    <property type="molecule type" value="Genomic_DNA"/>
</dbReference>
<evidence type="ECO:0000313" key="3">
    <source>
        <dbReference type="Proteomes" id="UP001054945"/>
    </source>
</evidence>
<gene>
    <name evidence="2" type="ORF">CEXT_691861</name>
</gene>
<comment type="caution">
    <text evidence="2">The sequence shown here is derived from an EMBL/GenBank/DDBJ whole genome shotgun (WGS) entry which is preliminary data.</text>
</comment>
<dbReference type="Proteomes" id="UP001054945">
    <property type="component" value="Unassembled WGS sequence"/>
</dbReference>
<dbReference type="PROSITE" id="PS50868">
    <property type="entry name" value="POST_SET"/>
    <property type="match status" value="1"/>
</dbReference>
<keyword evidence="3" id="KW-1185">Reference proteome</keyword>
<dbReference type="InterPro" id="IPR003616">
    <property type="entry name" value="Post-SET_dom"/>
</dbReference>
<organism evidence="2 3">
    <name type="scientific">Caerostris extrusa</name>
    <name type="common">Bark spider</name>
    <name type="synonym">Caerostris bankana</name>
    <dbReference type="NCBI Taxonomy" id="172846"/>
    <lineage>
        <taxon>Eukaryota</taxon>
        <taxon>Metazoa</taxon>
        <taxon>Ecdysozoa</taxon>
        <taxon>Arthropoda</taxon>
        <taxon>Chelicerata</taxon>
        <taxon>Arachnida</taxon>
        <taxon>Araneae</taxon>
        <taxon>Araneomorphae</taxon>
        <taxon>Entelegynae</taxon>
        <taxon>Araneoidea</taxon>
        <taxon>Araneidae</taxon>
        <taxon>Caerostris</taxon>
    </lineage>
</organism>
<reference evidence="2 3" key="1">
    <citation type="submission" date="2021-06" db="EMBL/GenBank/DDBJ databases">
        <title>Caerostris extrusa draft genome.</title>
        <authorList>
            <person name="Kono N."/>
            <person name="Arakawa K."/>
        </authorList>
    </citation>
    <scope>NUCLEOTIDE SEQUENCE [LARGE SCALE GENOMIC DNA]</scope>
</reference>
<protein>
    <recommendedName>
        <fullName evidence="1">Post-SET domain-containing protein</fullName>
    </recommendedName>
</protein>